<dbReference type="SUPFAM" id="SSF53335">
    <property type="entry name" value="S-adenosyl-L-methionine-dependent methyltransferases"/>
    <property type="match status" value="1"/>
</dbReference>
<dbReference type="Pfam" id="PF08241">
    <property type="entry name" value="Methyltransf_11"/>
    <property type="match status" value="1"/>
</dbReference>
<sequence>MTALRYSYEGICNLCGHKGRFEGDDLRQARDHFACPSCNASLRFRNQAAAILSHFADGTEFFLDRFTRNELFTQLAIVEQGAHGPFARRFKKLPNYQQAYLFEDLPIGESQQPVASADVERRALEKESVDLVLTSDLLKHLPDPRKAIADIARVLKPGGAHIFTIPIPWPIPPASTARAKLIDGRIEHLAEPKYHRTAQGEPLLTFTEFGADILDWHAKAGMRAYFYDSHRMIGSLGRYPAVVATKL</sequence>
<dbReference type="EMBL" id="CP023737">
    <property type="protein sequence ID" value="ATQ67658.1"/>
    <property type="molecule type" value="Genomic_DNA"/>
</dbReference>
<dbReference type="STRING" id="595536.GCA_000178815_03760"/>
<keyword evidence="2" id="KW-0808">Transferase</keyword>
<evidence type="ECO:0000313" key="3">
    <source>
        <dbReference type="Proteomes" id="UP000230709"/>
    </source>
</evidence>
<accession>A0A2D2CY39</accession>
<reference evidence="3" key="1">
    <citation type="submission" date="2017-10" db="EMBL/GenBank/DDBJ databases">
        <title>Completed PacBio SMRT sequence of Methylosinus trichosporium OB3b reveals presence of a third large plasmid.</title>
        <authorList>
            <person name="Charles T.C."/>
            <person name="Lynch M.D.J."/>
            <person name="Heil J.R."/>
            <person name="Cheng J."/>
        </authorList>
    </citation>
    <scope>NUCLEOTIDE SEQUENCE [LARGE SCALE GENOMIC DNA]</scope>
    <source>
        <strain evidence="3">OB3b</strain>
    </source>
</reference>
<dbReference type="Gene3D" id="3.40.50.150">
    <property type="entry name" value="Vaccinia Virus protein VP39"/>
    <property type="match status" value="1"/>
</dbReference>
<evidence type="ECO:0000313" key="2">
    <source>
        <dbReference type="EMBL" id="ATQ67658.1"/>
    </source>
</evidence>
<name>A0A2D2CY39_METT3</name>
<gene>
    <name evidence="2" type="ORF">CQW49_06980</name>
</gene>
<dbReference type="GO" id="GO:0032259">
    <property type="term" value="P:methylation"/>
    <property type="evidence" value="ECO:0007669"/>
    <property type="project" value="UniProtKB-KW"/>
</dbReference>
<dbReference type="KEGG" id="mtw:CQW49_06980"/>
<feature type="domain" description="Methyltransferase type 11" evidence="1">
    <location>
        <begin position="114"/>
        <end position="163"/>
    </location>
</feature>
<dbReference type="InterPro" id="IPR013216">
    <property type="entry name" value="Methyltransf_11"/>
</dbReference>
<organism evidence="2 3">
    <name type="scientific">Methylosinus trichosporium (strain ATCC 35070 / NCIMB 11131 / UNIQEM 75 / OB3b)</name>
    <dbReference type="NCBI Taxonomy" id="595536"/>
    <lineage>
        <taxon>Bacteria</taxon>
        <taxon>Pseudomonadati</taxon>
        <taxon>Pseudomonadota</taxon>
        <taxon>Alphaproteobacteria</taxon>
        <taxon>Hyphomicrobiales</taxon>
        <taxon>Methylocystaceae</taxon>
        <taxon>Methylosinus</taxon>
    </lineage>
</organism>
<dbReference type="GO" id="GO:0008757">
    <property type="term" value="F:S-adenosylmethionine-dependent methyltransferase activity"/>
    <property type="evidence" value="ECO:0007669"/>
    <property type="project" value="InterPro"/>
</dbReference>
<protein>
    <submittedName>
        <fullName evidence="2">Class I SAM-dependent methyltransferase</fullName>
    </submittedName>
</protein>
<proteinExistence type="predicted"/>
<keyword evidence="2" id="KW-0489">Methyltransferase</keyword>
<dbReference type="AlphaFoldDB" id="A0A2D2CY39"/>
<dbReference type="InterPro" id="IPR029063">
    <property type="entry name" value="SAM-dependent_MTases_sf"/>
</dbReference>
<dbReference type="Proteomes" id="UP000230709">
    <property type="component" value="Chromosome"/>
</dbReference>
<evidence type="ECO:0000259" key="1">
    <source>
        <dbReference type="Pfam" id="PF08241"/>
    </source>
</evidence>
<keyword evidence="3" id="KW-1185">Reference proteome</keyword>